<evidence type="ECO:0000313" key="3">
    <source>
        <dbReference type="EMBL" id="MFC7058519.1"/>
    </source>
</evidence>
<evidence type="ECO:0000256" key="1">
    <source>
        <dbReference type="SAM" id="MobiDB-lite"/>
    </source>
</evidence>
<reference evidence="3 4" key="1">
    <citation type="journal article" date="2019" name="Int. J. Syst. Evol. Microbiol.">
        <title>The Global Catalogue of Microorganisms (GCM) 10K type strain sequencing project: providing services to taxonomists for standard genome sequencing and annotation.</title>
        <authorList>
            <consortium name="The Broad Institute Genomics Platform"/>
            <consortium name="The Broad Institute Genome Sequencing Center for Infectious Disease"/>
            <person name="Wu L."/>
            <person name="Ma J."/>
        </authorList>
    </citation>
    <scope>NUCLEOTIDE SEQUENCE [LARGE SCALE GENOMIC DNA]</scope>
    <source>
        <strain evidence="3 4">JCM 30072</strain>
    </source>
</reference>
<keyword evidence="4" id="KW-1185">Reference proteome</keyword>
<keyword evidence="2" id="KW-0812">Transmembrane</keyword>
<dbReference type="AlphaFoldDB" id="A0ABD5W265"/>
<protein>
    <submittedName>
        <fullName evidence="3">Uncharacterized protein</fullName>
    </submittedName>
</protein>
<dbReference type="Proteomes" id="UP001596445">
    <property type="component" value="Unassembled WGS sequence"/>
</dbReference>
<feature type="compositionally biased region" description="Basic and acidic residues" evidence="1">
    <location>
        <begin position="1"/>
        <end position="13"/>
    </location>
</feature>
<keyword evidence="2" id="KW-1133">Transmembrane helix</keyword>
<evidence type="ECO:0000256" key="2">
    <source>
        <dbReference type="SAM" id="Phobius"/>
    </source>
</evidence>
<sequence length="175" mass="19442">MLEEAQTKRELARVTELSGNEQRAAELREEAQNAFNSYSELISDGNEELIAARQLQDEMDEDVFISPGGFRLFLISSLSTYNAESDRVLERYDTAIENFEAAGATERAEVAAAERADIASTYENAYLASIGLGAALGVALLVFILWEIRALYRYRLDAEDAVTGDFLLPWAETES</sequence>
<feature type="transmembrane region" description="Helical" evidence="2">
    <location>
        <begin position="125"/>
        <end position="146"/>
    </location>
</feature>
<dbReference type="RefSeq" id="WP_382185433.1">
    <property type="nucleotide sequence ID" value="NZ_JBHSZI010000001.1"/>
</dbReference>
<evidence type="ECO:0000313" key="4">
    <source>
        <dbReference type="Proteomes" id="UP001596445"/>
    </source>
</evidence>
<organism evidence="3 4">
    <name type="scientific">Halovenus salina</name>
    <dbReference type="NCBI Taxonomy" id="1510225"/>
    <lineage>
        <taxon>Archaea</taxon>
        <taxon>Methanobacteriati</taxon>
        <taxon>Methanobacteriota</taxon>
        <taxon>Stenosarchaea group</taxon>
        <taxon>Halobacteria</taxon>
        <taxon>Halobacteriales</taxon>
        <taxon>Haloarculaceae</taxon>
        <taxon>Halovenus</taxon>
    </lineage>
</organism>
<proteinExistence type="predicted"/>
<accession>A0ABD5W265</accession>
<name>A0ABD5W265_9EURY</name>
<feature type="region of interest" description="Disordered" evidence="1">
    <location>
        <begin position="1"/>
        <end position="22"/>
    </location>
</feature>
<gene>
    <name evidence="3" type="ORF">ACFQQG_10445</name>
</gene>
<dbReference type="EMBL" id="JBHSZI010000001">
    <property type="protein sequence ID" value="MFC7058519.1"/>
    <property type="molecule type" value="Genomic_DNA"/>
</dbReference>
<comment type="caution">
    <text evidence="3">The sequence shown here is derived from an EMBL/GenBank/DDBJ whole genome shotgun (WGS) entry which is preliminary data.</text>
</comment>
<keyword evidence="2" id="KW-0472">Membrane</keyword>